<keyword evidence="6 12" id="KW-1133">Transmembrane helix</keyword>
<evidence type="ECO:0000256" key="7">
    <source>
        <dbReference type="ARBA" id="ARBA00023053"/>
    </source>
</evidence>
<evidence type="ECO:0000256" key="6">
    <source>
        <dbReference type="ARBA" id="ARBA00022989"/>
    </source>
</evidence>
<evidence type="ECO:0000313" key="13">
    <source>
        <dbReference type="EMBL" id="MFD2916674.1"/>
    </source>
</evidence>
<dbReference type="PANTHER" id="PTHR42985">
    <property type="entry name" value="SODIUM-COUPLED MONOCARBOXYLATE TRANSPORTER"/>
    <property type="match status" value="1"/>
</dbReference>
<proteinExistence type="inferred from homology"/>
<keyword evidence="4" id="KW-1003">Cell membrane</keyword>
<name>A0ABW5ZUI5_9FLAO</name>
<feature type="transmembrane region" description="Helical" evidence="12">
    <location>
        <begin position="526"/>
        <end position="547"/>
    </location>
</feature>
<dbReference type="Proteomes" id="UP001597548">
    <property type="component" value="Unassembled WGS sequence"/>
</dbReference>
<feature type="transmembrane region" description="Helical" evidence="12">
    <location>
        <begin position="44"/>
        <end position="65"/>
    </location>
</feature>
<evidence type="ECO:0000256" key="1">
    <source>
        <dbReference type="ARBA" id="ARBA00004651"/>
    </source>
</evidence>
<evidence type="ECO:0000256" key="9">
    <source>
        <dbReference type="ARBA" id="ARBA00023136"/>
    </source>
</evidence>
<feature type="transmembrane region" description="Helical" evidence="12">
    <location>
        <begin position="336"/>
        <end position="354"/>
    </location>
</feature>
<evidence type="ECO:0000256" key="11">
    <source>
        <dbReference type="RuleBase" id="RU362091"/>
    </source>
</evidence>
<evidence type="ECO:0000256" key="5">
    <source>
        <dbReference type="ARBA" id="ARBA00022692"/>
    </source>
</evidence>
<dbReference type="Gene3D" id="1.20.1730.10">
    <property type="entry name" value="Sodium/glucose cotransporter"/>
    <property type="match status" value="1"/>
</dbReference>
<feature type="transmembrane region" description="Helical" evidence="12">
    <location>
        <begin position="385"/>
        <end position="407"/>
    </location>
</feature>
<evidence type="ECO:0000256" key="2">
    <source>
        <dbReference type="ARBA" id="ARBA00006434"/>
    </source>
</evidence>
<feature type="transmembrane region" description="Helical" evidence="12">
    <location>
        <begin position="271"/>
        <end position="296"/>
    </location>
</feature>
<keyword evidence="9 12" id="KW-0472">Membrane</keyword>
<dbReference type="InterPro" id="IPR038377">
    <property type="entry name" value="Na/Glc_symporter_sf"/>
</dbReference>
<evidence type="ECO:0000313" key="14">
    <source>
        <dbReference type="Proteomes" id="UP001597548"/>
    </source>
</evidence>
<feature type="transmembrane region" description="Helical" evidence="12">
    <location>
        <begin position="477"/>
        <end position="497"/>
    </location>
</feature>
<evidence type="ECO:0000256" key="12">
    <source>
        <dbReference type="SAM" id="Phobius"/>
    </source>
</evidence>
<dbReference type="PANTHER" id="PTHR42985:SF47">
    <property type="entry name" value="INTEGRAL MEMBRANE TRANSPORT PROTEIN"/>
    <property type="match status" value="1"/>
</dbReference>
<comment type="subcellular location">
    <subcellularLocation>
        <location evidence="1">Cell membrane</location>
        <topology evidence="1">Multi-pass membrane protein</topology>
    </subcellularLocation>
</comment>
<feature type="transmembrane region" description="Helical" evidence="12">
    <location>
        <begin position="180"/>
        <end position="198"/>
    </location>
</feature>
<feature type="transmembrane region" description="Helical" evidence="12">
    <location>
        <begin position="152"/>
        <end position="168"/>
    </location>
</feature>
<keyword evidence="5 12" id="KW-0812">Transmembrane</keyword>
<feature type="transmembrane region" description="Helical" evidence="12">
    <location>
        <begin position="80"/>
        <end position="98"/>
    </location>
</feature>
<dbReference type="InterPro" id="IPR051163">
    <property type="entry name" value="Sodium:Solute_Symporter_SSF"/>
</dbReference>
<evidence type="ECO:0000256" key="10">
    <source>
        <dbReference type="ARBA" id="ARBA00023201"/>
    </source>
</evidence>
<keyword evidence="14" id="KW-1185">Reference proteome</keyword>
<keyword evidence="10" id="KW-0739">Sodium transport</keyword>
<dbReference type="InterPro" id="IPR001734">
    <property type="entry name" value="Na/solute_symporter"/>
</dbReference>
<accession>A0ABW5ZUI5</accession>
<protein>
    <submittedName>
        <fullName evidence="13">Sodium/solute symporter</fullName>
    </submittedName>
</protein>
<reference evidence="14" key="1">
    <citation type="journal article" date="2019" name="Int. J. Syst. Evol. Microbiol.">
        <title>The Global Catalogue of Microorganisms (GCM) 10K type strain sequencing project: providing services to taxonomists for standard genome sequencing and annotation.</title>
        <authorList>
            <consortium name="The Broad Institute Genomics Platform"/>
            <consortium name="The Broad Institute Genome Sequencing Center for Infectious Disease"/>
            <person name="Wu L."/>
            <person name="Ma J."/>
        </authorList>
    </citation>
    <scope>NUCLEOTIDE SEQUENCE [LARGE SCALE GENOMIC DNA]</scope>
    <source>
        <strain evidence="14">KCTC 32514</strain>
    </source>
</reference>
<keyword evidence="7" id="KW-0915">Sodium</keyword>
<feature type="transmembrane region" description="Helical" evidence="12">
    <location>
        <begin position="445"/>
        <end position="465"/>
    </location>
</feature>
<feature type="transmembrane region" description="Helical" evidence="12">
    <location>
        <begin position="231"/>
        <end position="250"/>
    </location>
</feature>
<gene>
    <name evidence="13" type="ORF">ACFS29_13550</name>
</gene>
<evidence type="ECO:0000256" key="8">
    <source>
        <dbReference type="ARBA" id="ARBA00023065"/>
    </source>
</evidence>
<dbReference type="Pfam" id="PF00474">
    <property type="entry name" value="SSF"/>
    <property type="match status" value="1"/>
</dbReference>
<feature type="transmembrane region" description="Helical" evidence="12">
    <location>
        <begin position="413"/>
        <end position="438"/>
    </location>
</feature>
<sequence>MNWLDYSIIIFYIIFFLGMGFFFKDNKDSKDYFLGGKSMSWFPLSLSTMATQLSAISFISAPAFVGLKLNGGMKWLTFEFAVPLAMIFIMIVIIPPLFKSGVVSIYEFVEKRFSTSTRLILSVVFQISRALGTGVMVYTIAIILQAVLDIDFVYTILIISVITIIYSWQGGMKAVVWGDAIQMIILFAGLIICLYFGWSLLQDHGGLEAGFDPERLKVIDYNLGIGEGNEYGLLPMIVGGFFLYASYYGCDQTQAQRMLSAKDEKTIRTLLLANGLLRFPVVLIYCIMGLVIGGLITVAPDFLEEIATTTQKYFPEEYATHGVKADLMVPVFIMKYLPHGLIGVLMVGILSAAMSSLSSTVNSLSAVTVEDFFNRGKVKLSNKKYMLISKGSVVFWGLVCIGAAFLFGGSKSAVIEIINAIGSVFYGPVLVTFFLAFFSKKVNHIGMNAGIISAVLINLIFSKTIQELFHIDLGFNIFWIWLNFTGVIIALVVAYTVSALTSKTKIKSISNFNVTIKKEDFMIKEVYILVAFFIFILIFSYFLPSILS</sequence>
<keyword evidence="3" id="KW-0813">Transport</keyword>
<feature type="transmembrane region" description="Helical" evidence="12">
    <location>
        <begin position="6"/>
        <end position="23"/>
    </location>
</feature>
<comment type="caution">
    <text evidence="13">The sequence shown here is derived from an EMBL/GenBank/DDBJ whole genome shotgun (WGS) entry which is preliminary data.</text>
</comment>
<evidence type="ECO:0000256" key="4">
    <source>
        <dbReference type="ARBA" id="ARBA00022475"/>
    </source>
</evidence>
<keyword evidence="8" id="KW-0406">Ion transport</keyword>
<feature type="transmembrane region" description="Helical" evidence="12">
    <location>
        <begin position="119"/>
        <end position="146"/>
    </location>
</feature>
<dbReference type="PROSITE" id="PS50283">
    <property type="entry name" value="NA_SOLUT_SYMP_3"/>
    <property type="match status" value="1"/>
</dbReference>
<comment type="similarity">
    <text evidence="2 11">Belongs to the sodium:solute symporter (SSF) (TC 2.A.21) family.</text>
</comment>
<dbReference type="NCBIfam" id="TIGR00813">
    <property type="entry name" value="sss"/>
    <property type="match status" value="1"/>
</dbReference>
<evidence type="ECO:0000256" key="3">
    <source>
        <dbReference type="ARBA" id="ARBA00022448"/>
    </source>
</evidence>
<dbReference type="RefSeq" id="WP_194506463.1">
    <property type="nucleotide sequence ID" value="NZ_JADILU010000001.1"/>
</dbReference>
<organism evidence="13 14">
    <name type="scientific">Psychroserpens luteus</name>
    <dbReference type="NCBI Taxonomy" id="1434066"/>
    <lineage>
        <taxon>Bacteria</taxon>
        <taxon>Pseudomonadati</taxon>
        <taxon>Bacteroidota</taxon>
        <taxon>Flavobacteriia</taxon>
        <taxon>Flavobacteriales</taxon>
        <taxon>Flavobacteriaceae</taxon>
        <taxon>Psychroserpens</taxon>
    </lineage>
</organism>
<dbReference type="EMBL" id="JBHUOS010000010">
    <property type="protein sequence ID" value="MFD2916674.1"/>
    <property type="molecule type" value="Genomic_DNA"/>
</dbReference>